<reference evidence="9 10" key="1">
    <citation type="submission" date="2007-03" db="EMBL/GenBank/DDBJ databases">
        <title>Complete sequence of chromosome of Methanococcus maripaludis C5.</title>
        <authorList>
            <consortium name="US DOE Joint Genome Institute"/>
            <person name="Copeland A."/>
            <person name="Lucas S."/>
            <person name="Lapidus A."/>
            <person name="Barry K."/>
            <person name="Glavina del Rio T."/>
            <person name="Dalin E."/>
            <person name="Tice H."/>
            <person name="Pitluck S."/>
            <person name="Chertkov O."/>
            <person name="Brettin T."/>
            <person name="Bruce D."/>
            <person name="Han C."/>
            <person name="Detter J.C."/>
            <person name="Schmutz J."/>
            <person name="Larimer F."/>
            <person name="Land M."/>
            <person name="Hauser L."/>
            <person name="Kyrpides N."/>
            <person name="Mikhailova N."/>
            <person name="Sieprawska-Lupa M."/>
            <person name="Whitman W.B."/>
            <person name="Richardson P."/>
        </authorList>
    </citation>
    <scope>NUCLEOTIDE SEQUENCE [LARGE SCALE GENOMIC DNA]</scope>
    <source>
        <strain evidence="10">C5 / ATCC BAA-1333</strain>
    </source>
</reference>
<sequence>MVNGKIMNKKAKDLILKISKFFIYSILIYISLCHFETYLTSIIAYQSYLFLKFLLKDVILFTHIIYLPNIAISIIEPCTGILLISILLAYISTVENKLKHQVFGSVFCTLLIYFGNIIRIVIIGVLANTFENGEYIHNVISFVFGPSITVFTILLWSKLRKRL</sequence>
<evidence type="ECO:0000313" key="9">
    <source>
        <dbReference type="EMBL" id="ABO34774.1"/>
    </source>
</evidence>
<keyword evidence="4 8" id="KW-0812">Transmembrane</keyword>
<evidence type="ECO:0000256" key="7">
    <source>
        <dbReference type="ARBA" id="ARBA00023136"/>
    </source>
</evidence>
<dbReference type="STRING" id="402880.MmarC5_0459"/>
<feature type="transmembrane region" description="Helical" evidence="8">
    <location>
        <begin position="65"/>
        <end position="90"/>
    </location>
</feature>
<dbReference type="eggNOG" id="arCOG04471">
    <property type="taxonomic scope" value="Archaea"/>
</dbReference>
<keyword evidence="5" id="KW-0378">Hydrolase</keyword>
<gene>
    <name evidence="9" type="ordered locus">MmarC5_0459</name>
</gene>
<keyword evidence="3" id="KW-0645">Protease</keyword>
<evidence type="ECO:0000256" key="3">
    <source>
        <dbReference type="ARBA" id="ARBA00022670"/>
    </source>
</evidence>
<dbReference type="NCBIfam" id="TIGR04178">
    <property type="entry name" value="exo_archaeo"/>
    <property type="match status" value="1"/>
</dbReference>
<name>A4FX45_METM5</name>
<feature type="transmembrane region" description="Helical" evidence="8">
    <location>
        <begin position="102"/>
        <end position="127"/>
    </location>
</feature>
<dbReference type="GO" id="GO:0006508">
    <property type="term" value="P:proteolysis"/>
    <property type="evidence" value="ECO:0007669"/>
    <property type="project" value="UniProtKB-KW"/>
</dbReference>
<protein>
    <recommendedName>
        <fullName evidence="11">Archaeosortase family protein ArtE</fullName>
    </recommendedName>
</protein>
<dbReference type="HOGENOM" id="CLU_134207_0_0_2"/>
<accession>A4FX45</accession>
<dbReference type="Proteomes" id="UP000000253">
    <property type="component" value="Chromosome"/>
</dbReference>
<evidence type="ECO:0000313" key="10">
    <source>
        <dbReference type="Proteomes" id="UP000000253"/>
    </source>
</evidence>
<keyword evidence="7 8" id="KW-0472">Membrane</keyword>
<evidence type="ECO:0000256" key="6">
    <source>
        <dbReference type="ARBA" id="ARBA00022989"/>
    </source>
</evidence>
<comment type="subcellular location">
    <subcellularLocation>
        <location evidence="1">Cell membrane</location>
        <topology evidence="1">Multi-pass membrane protein</topology>
    </subcellularLocation>
</comment>
<feature type="transmembrane region" description="Helical" evidence="8">
    <location>
        <begin position="139"/>
        <end position="157"/>
    </location>
</feature>
<dbReference type="InterPro" id="IPR026392">
    <property type="entry name" value="Exo/Archaeosortase_dom"/>
</dbReference>
<dbReference type="GO" id="GO:0008233">
    <property type="term" value="F:peptidase activity"/>
    <property type="evidence" value="ECO:0007669"/>
    <property type="project" value="UniProtKB-KW"/>
</dbReference>
<proteinExistence type="predicted"/>
<dbReference type="AlphaFoldDB" id="A4FX45"/>
<dbReference type="NCBIfam" id="TIGR04124">
    <property type="entry name" value="archaeo_artE"/>
    <property type="match status" value="1"/>
</dbReference>
<keyword evidence="2" id="KW-1003">Cell membrane</keyword>
<dbReference type="Pfam" id="PF09721">
    <property type="entry name" value="Exosortase_EpsH"/>
    <property type="match status" value="1"/>
</dbReference>
<organism evidence="9 10">
    <name type="scientific">Methanococcus maripaludis (strain C5 / ATCC BAA-1333)</name>
    <dbReference type="NCBI Taxonomy" id="402880"/>
    <lineage>
        <taxon>Archaea</taxon>
        <taxon>Methanobacteriati</taxon>
        <taxon>Methanobacteriota</taxon>
        <taxon>Methanomada group</taxon>
        <taxon>Methanococci</taxon>
        <taxon>Methanococcales</taxon>
        <taxon>Methanococcaceae</taxon>
        <taxon>Methanococcus</taxon>
    </lineage>
</organism>
<dbReference type="EMBL" id="CP000609">
    <property type="protein sequence ID" value="ABO34774.1"/>
    <property type="molecule type" value="Genomic_DNA"/>
</dbReference>
<evidence type="ECO:0008006" key="11">
    <source>
        <dbReference type="Google" id="ProtNLM"/>
    </source>
</evidence>
<dbReference type="KEGG" id="mmq:MmarC5_0459"/>
<feature type="transmembrane region" description="Helical" evidence="8">
    <location>
        <begin position="21"/>
        <end position="45"/>
    </location>
</feature>
<dbReference type="GO" id="GO:0005886">
    <property type="term" value="C:plasma membrane"/>
    <property type="evidence" value="ECO:0007669"/>
    <property type="project" value="UniProtKB-SubCell"/>
</dbReference>
<evidence type="ECO:0000256" key="1">
    <source>
        <dbReference type="ARBA" id="ARBA00004651"/>
    </source>
</evidence>
<evidence type="ECO:0000256" key="8">
    <source>
        <dbReference type="SAM" id="Phobius"/>
    </source>
</evidence>
<dbReference type="InterPro" id="IPR019127">
    <property type="entry name" value="Exosortase"/>
</dbReference>
<evidence type="ECO:0000256" key="4">
    <source>
        <dbReference type="ARBA" id="ARBA00022692"/>
    </source>
</evidence>
<keyword evidence="6 8" id="KW-1133">Transmembrane helix</keyword>
<evidence type="ECO:0000256" key="2">
    <source>
        <dbReference type="ARBA" id="ARBA00022475"/>
    </source>
</evidence>
<evidence type="ECO:0000256" key="5">
    <source>
        <dbReference type="ARBA" id="ARBA00022801"/>
    </source>
</evidence>
<dbReference type="InterPro" id="IPR026485">
    <property type="entry name" value="Archaeo_ArtE"/>
</dbReference>